<dbReference type="SUPFAM" id="SSF56112">
    <property type="entry name" value="Protein kinase-like (PK-like)"/>
    <property type="match status" value="1"/>
</dbReference>
<evidence type="ECO:0000256" key="2">
    <source>
        <dbReference type="ARBA" id="ARBA00022840"/>
    </source>
</evidence>
<evidence type="ECO:0000313" key="5">
    <source>
        <dbReference type="Proteomes" id="UP000296201"/>
    </source>
</evidence>
<dbReference type="Gene3D" id="3.90.1200.10">
    <property type="match status" value="1"/>
</dbReference>
<dbReference type="Pfam" id="PF01636">
    <property type="entry name" value="APH"/>
    <property type="match status" value="1"/>
</dbReference>
<gene>
    <name evidence="4" type="ORF">GHNINEIG_01737</name>
</gene>
<dbReference type="Proteomes" id="UP000296201">
    <property type="component" value="Chromosome"/>
</dbReference>
<dbReference type="PANTHER" id="PTHR33540:SF1">
    <property type="entry name" value="N-ACETYLMURAMATE_N-ACETYLGLUCOSAMINE KINASE"/>
    <property type="match status" value="1"/>
</dbReference>
<keyword evidence="5" id="KW-1185">Reference proteome</keyword>
<dbReference type="EMBL" id="CP032096">
    <property type="protein sequence ID" value="QBZ83676.1"/>
    <property type="molecule type" value="Genomic_DNA"/>
</dbReference>
<organism evidence="4 5">
    <name type="scientific">Hydrogenovibrio crunogenus</name>
    <dbReference type="NCBI Taxonomy" id="39765"/>
    <lineage>
        <taxon>Bacteria</taxon>
        <taxon>Pseudomonadati</taxon>
        <taxon>Pseudomonadota</taxon>
        <taxon>Gammaproteobacteria</taxon>
        <taxon>Thiotrichales</taxon>
        <taxon>Piscirickettsiaceae</taxon>
        <taxon>Hydrogenovibrio</taxon>
    </lineage>
</organism>
<dbReference type="RefSeq" id="WP_135796274.1">
    <property type="nucleotide sequence ID" value="NZ_CP032096.1"/>
</dbReference>
<evidence type="ECO:0000259" key="3">
    <source>
        <dbReference type="Pfam" id="PF01636"/>
    </source>
</evidence>
<dbReference type="InterPro" id="IPR011009">
    <property type="entry name" value="Kinase-like_dom_sf"/>
</dbReference>
<dbReference type="OrthoDB" id="9809275at2"/>
<keyword evidence="4" id="KW-0808">Transferase</keyword>
<evidence type="ECO:0000256" key="1">
    <source>
        <dbReference type="ARBA" id="ARBA00022741"/>
    </source>
</evidence>
<name>A0A4P7P114_9GAMM</name>
<evidence type="ECO:0000313" key="4">
    <source>
        <dbReference type="EMBL" id="QBZ83676.1"/>
    </source>
</evidence>
<keyword evidence="1" id="KW-0547">Nucleotide-binding</keyword>
<accession>A0A4P7P114</accession>
<protein>
    <submittedName>
        <fullName evidence="4">Aminoglycoside phosphotransferase</fullName>
    </submittedName>
</protein>
<reference evidence="4 5" key="1">
    <citation type="submission" date="2018-08" db="EMBL/GenBank/DDBJ databases">
        <title>Horizontal acquisition of hydrogen conversion ability and other habitat adaptations in Hydrogenovibrio crunogenus strains.</title>
        <authorList>
            <person name="Gonnella G."/>
            <person name="Adam N."/>
            <person name="Perner M."/>
        </authorList>
    </citation>
    <scope>NUCLEOTIDE SEQUENCE [LARGE SCALE GENOMIC DNA]</scope>
    <source>
        <strain evidence="4 5">SP-41</strain>
    </source>
</reference>
<dbReference type="AlphaFoldDB" id="A0A4P7P114"/>
<dbReference type="Gene3D" id="3.30.200.20">
    <property type="entry name" value="Phosphorylase Kinase, domain 1"/>
    <property type="match status" value="1"/>
</dbReference>
<keyword evidence="2" id="KW-0067">ATP-binding</keyword>
<dbReference type="GO" id="GO:0016740">
    <property type="term" value="F:transferase activity"/>
    <property type="evidence" value="ECO:0007669"/>
    <property type="project" value="UniProtKB-KW"/>
</dbReference>
<sequence length="340" mass="39156">MTERFQQLLSWLNTCKFLENTDFTQPEPASNDASFRRYYRISVTPISGQSFTVIIMDAPPEHEDCEPFVRIAVQLSQMGLTVPDVLEKDLRQGFLLLRDLGNDTYLSQLTEQSAEALYRDALQALVTLQVKGKVDAKTLPEYSVDLLNTEMNLFTDWLLAEHLDIRLSTSEQQHWFQLQKRLSDSARNQPQAYVHRDYHSRNLMVVSEGNPGILDFQDAVKGPLTYDAISMLRDCYITWPKEQVVEWQREYFLLLAKANMVSKQDWSGFVKAMDLMGVQRHLKASGIFARLYHRDGKAGYLNDIPTTLNYVFEVGQRYPETQSLVRLLESKVLPAMERGA</sequence>
<dbReference type="GO" id="GO:0005524">
    <property type="term" value="F:ATP binding"/>
    <property type="evidence" value="ECO:0007669"/>
    <property type="project" value="UniProtKB-KW"/>
</dbReference>
<feature type="domain" description="Aminoglycoside phosphotransferase" evidence="3">
    <location>
        <begin position="28"/>
        <end position="252"/>
    </location>
</feature>
<dbReference type="PANTHER" id="PTHR33540">
    <property type="entry name" value="TRNA THREONYLCARBAMOYLADENOSINE BIOSYNTHESIS PROTEIN TSAE"/>
    <property type="match status" value="1"/>
</dbReference>
<proteinExistence type="predicted"/>
<dbReference type="InterPro" id="IPR002575">
    <property type="entry name" value="Aminoglycoside_PTrfase"/>
</dbReference>